<dbReference type="eggNOG" id="COG0011">
    <property type="taxonomic scope" value="Bacteria"/>
</dbReference>
<comment type="caution">
    <text evidence="3">The sequence shown here is derived from an EMBL/GenBank/DDBJ whole genome shotgun (WGS) entry which is preliminary data.</text>
</comment>
<evidence type="ECO:0000313" key="3">
    <source>
        <dbReference type="EMBL" id="KRT34688.1"/>
    </source>
</evidence>
<evidence type="ECO:0000259" key="2">
    <source>
        <dbReference type="Pfam" id="PF01910"/>
    </source>
</evidence>
<dbReference type="NCBIfam" id="TIGR00106">
    <property type="entry name" value="MTH1187 family thiamine-binding protein"/>
    <property type="match status" value="1"/>
</dbReference>
<protein>
    <recommendedName>
        <fullName evidence="2">Thiamine-binding protein domain-containing protein</fullName>
    </recommendedName>
</protein>
<evidence type="ECO:0000313" key="4">
    <source>
        <dbReference type="Proteomes" id="UP000005273"/>
    </source>
</evidence>
<comment type="similarity">
    <text evidence="1">Belongs to the UPF0045 family.</text>
</comment>
<accession>A0A0T5X8U0</accession>
<dbReference type="Proteomes" id="UP000005273">
    <property type="component" value="Unassembled WGS sequence"/>
</dbReference>
<dbReference type="GO" id="GO:0005829">
    <property type="term" value="C:cytosol"/>
    <property type="evidence" value="ECO:0007669"/>
    <property type="project" value="TreeGrafter"/>
</dbReference>
<dbReference type="InterPro" id="IPR029756">
    <property type="entry name" value="MTH1187/YkoF-like"/>
</dbReference>
<dbReference type="EMBL" id="ACJX03000001">
    <property type="protein sequence ID" value="KRT34688.1"/>
    <property type="molecule type" value="Genomic_DNA"/>
</dbReference>
<dbReference type="Pfam" id="PF01910">
    <property type="entry name" value="Thiamine_BP"/>
    <property type="match status" value="1"/>
</dbReference>
<organism evidence="3 4">
    <name type="scientific">Acetomicrobium hydrogeniformans ATCC BAA-1850</name>
    <dbReference type="NCBI Taxonomy" id="592015"/>
    <lineage>
        <taxon>Bacteria</taxon>
        <taxon>Thermotogati</taxon>
        <taxon>Synergistota</taxon>
        <taxon>Synergistia</taxon>
        <taxon>Synergistales</taxon>
        <taxon>Acetomicrobiaceae</taxon>
        <taxon>Acetomicrobium</taxon>
    </lineage>
</organism>
<dbReference type="InterPro" id="IPR002767">
    <property type="entry name" value="Thiamine_BP"/>
</dbReference>
<dbReference type="AlphaFoldDB" id="A0A0T5X8U0"/>
<evidence type="ECO:0000256" key="1">
    <source>
        <dbReference type="ARBA" id="ARBA00010272"/>
    </source>
</evidence>
<feature type="domain" description="Thiamine-binding protein" evidence="2">
    <location>
        <begin position="9"/>
        <end position="100"/>
    </location>
</feature>
<gene>
    <name evidence="3" type="ORF">HMPREF1705_03927</name>
</gene>
<dbReference type="InterPro" id="IPR051614">
    <property type="entry name" value="UPF0045_domain"/>
</dbReference>
<reference evidence="4" key="1">
    <citation type="submission" date="2012-09" db="EMBL/GenBank/DDBJ databases">
        <authorList>
            <person name="Weinstock G."/>
            <person name="Sodergren E."/>
            <person name="Clifton S."/>
            <person name="Fulton L."/>
            <person name="Fulton B."/>
            <person name="Courtney L."/>
            <person name="Fronick C."/>
            <person name="Harrison M."/>
            <person name="Strong C."/>
            <person name="Farmer C."/>
            <person name="Delehaunty K."/>
            <person name="Markovic C."/>
            <person name="Hall O."/>
            <person name="Minx P."/>
            <person name="Tomlinson C."/>
            <person name="Mitreva M."/>
            <person name="Nelson J."/>
            <person name="Hou S."/>
            <person name="Wollam A."/>
            <person name="Pepin K.H."/>
            <person name="Johnson M."/>
            <person name="Bhonagiri V."/>
            <person name="Nash W.E."/>
            <person name="Suruliraj S."/>
            <person name="Warren W."/>
            <person name="Chinwalla A."/>
            <person name="Mardis E.R."/>
            <person name="Wilson R.K."/>
        </authorList>
    </citation>
    <scope>NUCLEOTIDE SEQUENCE [LARGE SCALE GENOMIC DNA]</scope>
    <source>
        <strain evidence="4">OS1</strain>
    </source>
</reference>
<dbReference type="Gene3D" id="3.30.70.930">
    <property type="match status" value="1"/>
</dbReference>
<name>A0A0T5X8U0_9BACT</name>
<dbReference type="PANTHER" id="PTHR33777:SF1">
    <property type="entry name" value="UPF0045 PROTEIN ECM15"/>
    <property type="match status" value="1"/>
</dbReference>
<dbReference type="SUPFAM" id="SSF89957">
    <property type="entry name" value="MTH1187/YkoF-like"/>
    <property type="match status" value="1"/>
</dbReference>
<proteinExistence type="inferred from homology"/>
<keyword evidence="4" id="KW-1185">Reference proteome</keyword>
<sequence length="103" mass="11401">MSKVGRVIAEIVVVPLGTNSPSVSSYVAEVERTLRKFNLKVRLTPMSTVLEGELDEVLNATKAAHNCLFEKGVSRVTTSLKIDERRDKELTMDGKVKAVEEKL</sequence>
<dbReference type="PANTHER" id="PTHR33777">
    <property type="entry name" value="UPF0045 PROTEIN ECM15"/>
    <property type="match status" value="1"/>
</dbReference>